<dbReference type="Proteomes" id="UP000007305">
    <property type="component" value="Chromosome 2"/>
</dbReference>
<evidence type="ECO:0008006" key="4">
    <source>
        <dbReference type="Google" id="ProtNLM"/>
    </source>
</evidence>
<feature type="compositionally biased region" description="Basic and acidic residues" evidence="1">
    <location>
        <begin position="661"/>
        <end position="673"/>
    </location>
</feature>
<dbReference type="KEGG" id="zma:103647970"/>
<dbReference type="InParanoid" id="A0A804MUF0"/>
<dbReference type="FunCoup" id="A0A804MUF0">
    <property type="interactions" value="1109"/>
</dbReference>
<name>A0A804MUF0_MAIZE</name>
<dbReference type="RefSeq" id="XP_008670699.1">
    <property type="nucleotide sequence ID" value="XM_008672477.2"/>
</dbReference>
<keyword evidence="3" id="KW-1185">Reference proteome</keyword>
<organism evidence="2 3">
    <name type="scientific">Zea mays</name>
    <name type="common">Maize</name>
    <dbReference type="NCBI Taxonomy" id="4577"/>
    <lineage>
        <taxon>Eukaryota</taxon>
        <taxon>Viridiplantae</taxon>
        <taxon>Streptophyta</taxon>
        <taxon>Embryophyta</taxon>
        <taxon>Tracheophyta</taxon>
        <taxon>Spermatophyta</taxon>
        <taxon>Magnoliopsida</taxon>
        <taxon>Liliopsida</taxon>
        <taxon>Poales</taxon>
        <taxon>Poaceae</taxon>
        <taxon>PACMAD clade</taxon>
        <taxon>Panicoideae</taxon>
        <taxon>Andropogonodae</taxon>
        <taxon>Andropogoneae</taxon>
        <taxon>Tripsacinae</taxon>
        <taxon>Zea</taxon>
    </lineage>
</organism>
<dbReference type="PANTHER" id="PTHR33170">
    <property type="entry name" value="DUF4283 DOMAIN-CONTAINING PROTEIN-RELATED"/>
    <property type="match status" value="1"/>
</dbReference>
<dbReference type="GeneID" id="103647970"/>
<dbReference type="Gene3D" id="4.10.60.10">
    <property type="entry name" value="Zinc finger, CCHC-type"/>
    <property type="match status" value="1"/>
</dbReference>
<gene>
    <name evidence="2" type="primary">LOC103647970</name>
</gene>
<evidence type="ECO:0000256" key="1">
    <source>
        <dbReference type="SAM" id="MobiDB-lite"/>
    </source>
</evidence>
<reference evidence="2" key="2">
    <citation type="submission" date="2019-07" db="EMBL/GenBank/DDBJ databases">
        <authorList>
            <person name="Seetharam A."/>
            <person name="Woodhouse M."/>
            <person name="Cannon E."/>
        </authorList>
    </citation>
    <scope>NUCLEOTIDE SEQUENCE [LARGE SCALE GENOMIC DNA]</scope>
    <source>
        <strain evidence="2">cv. B73</strain>
    </source>
</reference>
<proteinExistence type="predicted"/>
<evidence type="ECO:0000313" key="3">
    <source>
        <dbReference type="Proteomes" id="UP000007305"/>
    </source>
</evidence>
<evidence type="ECO:0000313" key="2">
    <source>
        <dbReference type="EnsemblPlants" id="Zm00001eb112190_P002"/>
    </source>
</evidence>
<dbReference type="Gramene" id="Zm00001eb112190_T002">
    <property type="protein sequence ID" value="Zm00001eb112190_P002"/>
    <property type="gene ID" value="Zm00001eb112190"/>
</dbReference>
<reference evidence="3" key="1">
    <citation type="submission" date="2015-12" db="EMBL/GenBank/DDBJ databases">
        <title>Update maize B73 reference genome by single molecule sequencing technologies.</title>
        <authorList>
            <consortium name="Maize Genome Sequencing Project"/>
            <person name="Ware D."/>
        </authorList>
    </citation>
    <scope>NUCLEOTIDE SEQUENCE [LARGE SCALE GENOMIC DNA]</scope>
    <source>
        <strain evidence="3">cv. B73</strain>
    </source>
</reference>
<dbReference type="EnsemblPlants" id="Zm00001eb112190_T002">
    <property type="protein sequence ID" value="Zm00001eb112190_P002"/>
    <property type="gene ID" value="Zm00001eb112190"/>
</dbReference>
<feature type="compositionally biased region" description="Low complexity" evidence="1">
    <location>
        <begin position="31"/>
        <end position="54"/>
    </location>
</feature>
<sequence>MHIRISGCITGMQGTADTARWSTAASRYGWTRTRPSAPARRPASTARTASCRSSGGSCRQTQSMSASTSLAKSSSEQSAFVELMAEDSGGWACSPRTRRSNHGRLRQACKLIHAKHFGSPEEDDKVFTKIESNRNVRLRRGPKARIMASAHPFWTHKSVSSGGNEIISGVNAGGLSSPEESRAILPRTTCTSSSSCGWDSKVGRGPQVNSSDSVLADLIKRAKAFGKPRSCLFRLHQGKVPRPVAVDLKGAILSSHSPSYAEMAARPPAPASRSSEAAHRPFVPNSRLPGMAVSRQSDGWRGRTSPRQGRGFGVQPQRHGPGHGGPLGRGSLGRGAAGRGGRFPPQPRFQQYGEVPAASQETMPQAATADGMSWMPRDAERRQSTAAPPGNSVKAKKLKSPLCFRCKLSGHLNDECKADLDCVVCNKKNSHVVAKCPLLKLPKPDASFFGFGNNELGFFRIPDFDYRLETPDPAPTALIKVSGGKLSAEAVQAELARFITKEWVWEALPHSDDSFLVVFPSVDELIRMADVEFTLKNHGVTLTISEWKDASDVEPSYQLDEVWVHVRGVPHAWRHYLGFWALGSVIGATLDVDMYTYRKMGVIRLLVGVMSRDPLPLTTDIVFDKKGYEITYSIEDKNFIPASPVIFREESRNGGGGGMDKVSEQEDKSPEHAFKKHKLDGKGGGAGSMAGGFGDGEDSPMLGAAAISPLEKANEPVPAVMKGFPLLNLSALHSVRPSLNGRTGADLKLHKNGMSSAAGFLSGGKRSSVVGSYDTNGCNLMLQSILDEQIVSNMTGADPTGVINSVHTTRIVPDASSWSKNIPDEQLVSNKKGVGPSVVLTSAHTAMNMPAACCWSMPAFQGQRSFAFEREGQPMDDVRKIERSLHIGAGQVKLPIPPEKKLMPPGKDEDSTLKAMKRASRRNLDGDLSGFKPAGQALRTVSTSSLPIGPFQSGYPFGVTEAIKLGHPSARGAATVGCGGFATLGANGHGLFFPGAWVAI</sequence>
<feature type="compositionally biased region" description="Low complexity" evidence="1">
    <location>
        <begin position="262"/>
        <end position="275"/>
    </location>
</feature>
<dbReference type="SUPFAM" id="SSF57756">
    <property type="entry name" value="Retrovirus zinc finger-like domains"/>
    <property type="match status" value="1"/>
</dbReference>
<feature type="region of interest" description="Disordered" evidence="1">
    <location>
        <begin position="29"/>
        <end position="71"/>
    </location>
</feature>
<dbReference type="InterPro" id="IPR036875">
    <property type="entry name" value="Znf_CCHC_sf"/>
</dbReference>
<feature type="compositionally biased region" description="Gly residues" evidence="1">
    <location>
        <begin position="322"/>
        <end position="341"/>
    </location>
</feature>
<dbReference type="GO" id="GO:0008270">
    <property type="term" value="F:zinc ion binding"/>
    <property type="evidence" value="ECO:0007669"/>
    <property type="project" value="InterPro"/>
</dbReference>
<reference evidence="2" key="3">
    <citation type="submission" date="2021-05" db="UniProtKB">
        <authorList>
            <consortium name="EnsemblPlants"/>
        </authorList>
    </citation>
    <scope>IDENTIFICATION</scope>
    <source>
        <strain evidence="2">cv. B73</strain>
    </source>
</reference>
<protein>
    <recommendedName>
        <fullName evidence="4">DUF4283 domain-containing protein</fullName>
    </recommendedName>
</protein>
<feature type="region of interest" description="Disordered" evidence="1">
    <location>
        <begin position="650"/>
        <end position="694"/>
    </location>
</feature>
<dbReference type="GO" id="GO:0003676">
    <property type="term" value="F:nucleic acid binding"/>
    <property type="evidence" value="ECO:0007669"/>
    <property type="project" value="InterPro"/>
</dbReference>
<dbReference type="PANTHER" id="PTHR33170:SF8">
    <property type="entry name" value="OS07G0485366 PROTEIN"/>
    <property type="match status" value="1"/>
</dbReference>
<dbReference type="AlphaFoldDB" id="A0A804MUF0"/>
<dbReference type="OrthoDB" id="693261at2759"/>
<accession>A0A804MUF0</accession>
<feature type="region of interest" description="Disordered" evidence="1">
    <location>
        <begin position="262"/>
        <end position="350"/>
    </location>
</feature>
<feature type="compositionally biased region" description="Gly residues" evidence="1">
    <location>
        <begin position="682"/>
        <end position="694"/>
    </location>
</feature>